<dbReference type="AlphaFoldDB" id="A0A2U1JDL7"/>
<proteinExistence type="predicted"/>
<evidence type="ECO:0000313" key="2">
    <source>
        <dbReference type="Proteomes" id="UP000245591"/>
    </source>
</evidence>
<protein>
    <submittedName>
        <fullName evidence="1">Uncharacterized protein</fullName>
    </submittedName>
</protein>
<name>A0A2U1JDL7_SMIAN</name>
<reference evidence="1 2" key="1">
    <citation type="journal article" date="2018" name="MBio">
        <title>Comparative Genomics Reveals the Core Gene Toolbox for the Fungus-Insect Symbiosis.</title>
        <authorList>
            <person name="Wang Y."/>
            <person name="Stata M."/>
            <person name="Wang W."/>
            <person name="Stajich J.E."/>
            <person name="White M.M."/>
            <person name="Moncalvo J.M."/>
        </authorList>
    </citation>
    <scope>NUCLEOTIDE SEQUENCE [LARGE SCALE GENOMIC DNA]</scope>
    <source>
        <strain evidence="1 2">AUS-126-30</strain>
    </source>
</reference>
<dbReference type="EMBL" id="MBFU01000035">
    <property type="protein sequence ID" value="PWA03063.1"/>
    <property type="molecule type" value="Genomic_DNA"/>
</dbReference>
<comment type="caution">
    <text evidence="1">The sequence shown here is derived from an EMBL/GenBank/DDBJ whole genome shotgun (WGS) entry which is preliminary data.</text>
</comment>
<gene>
    <name evidence="1" type="ORF">BB558_000784</name>
</gene>
<sequence>MRRVSQSIVENSTIEFTFDKKNEKSLLMKVSTLKIEKKLFGTQYLSSNFTSDYCEETFLGIIDTAYNVENFFESEYYLPYQVEFESALKNPRAPVQKYNSDNEDTKIQNLYTNFDNVDINNDMNGMGILSSMGQPPAAFIRQIILEIKNVVIILL</sequence>
<accession>A0A2U1JDL7</accession>
<dbReference type="Proteomes" id="UP000245591">
    <property type="component" value="Unassembled WGS sequence"/>
</dbReference>
<organism evidence="1 2">
    <name type="scientific">Smittium angustum</name>
    <dbReference type="NCBI Taxonomy" id="133377"/>
    <lineage>
        <taxon>Eukaryota</taxon>
        <taxon>Fungi</taxon>
        <taxon>Fungi incertae sedis</taxon>
        <taxon>Zoopagomycota</taxon>
        <taxon>Kickxellomycotina</taxon>
        <taxon>Harpellomycetes</taxon>
        <taxon>Harpellales</taxon>
        <taxon>Legeriomycetaceae</taxon>
        <taxon>Smittium</taxon>
    </lineage>
</organism>
<keyword evidence="2" id="KW-1185">Reference proteome</keyword>
<evidence type="ECO:0000313" key="1">
    <source>
        <dbReference type="EMBL" id="PWA03063.1"/>
    </source>
</evidence>